<proteinExistence type="predicted"/>
<dbReference type="AlphaFoldDB" id="A0A8H6MTX7"/>
<protein>
    <submittedName>
        <fullName evidence="1">Uncharacterized protein</fullName>
    </submittedName>
</protein>
<name>A0A8H6MTX7_9PEZI</name>
<reference evidence="1 2" key="1">
    <citation type="journal article" date="2020" name="Phytopathology">
        <title>Genome Sequence Resources of Colletotrichum truncatum, C. plurivorum, C. musicola, and C. sojae: Four Species Pathogenic to Soybean (Glycine max).</title>
        <authorList>
            <person name="Rogerio F."/>
            <person name="Boufleur T.R."/>
            <person name="Ciampi-Guillardi M."/>
            <person name="Sukno S.A."/>
            <person name="Thon M.R."/>
            <person name="Massola Junior N.S."/>
            <person name="Baroncelli R."/>
        </authorList>
    </citation>
    <scope>NUCLEOTIDE SEQUENCE [LARGE SCALE GENOMIC DNA]</scope>
    <source>
        <strain evidence="1 2">LFN0009</strain>
    </source>
</reference>
<accession>A0A8H6MTX7</accession>
<sequence>MGPSPISRSFNNWTSTFLVEHSLLLTPTKQSNSLFDYVTDTDWKNCLILWKSRSQIYMQLGTMHASACKLYSCLWYEMPKNSLQAFPKHYCNYSEMWHRHRDHLRREKYKLQ</sequence>
<evidence type="ECO:0000313" key="2">
    <source>
        <dbReference type="Proteomes" id="UP000652219"/>
    </source>
</evidence>
<keyword evidence="2" id="KW-1185">Reference proteome</keyword>
<comment type="caution">
    <text evidence="1">The sequence shown here is derived from an EMBL/GenBank/DDBJ whole genome shotgun (WGS) entry which is preliminary data.</text>
</comment>
<organism evidence="1 2">
    <name type="scientific">Colletotrichum sojae</name>
    <dbReference type="NCBI Taxonomy" id="2175907"/>
    <lineage>
        <taxon>Eukaryota</taxon>
        <taxon>Fungi</taxon>
        <taxon>Dikarya</taxon>
        <taxon>Ascomycota</taxon>
        <taxon>Pezizomycotina</taxon>
        <taxon>Sordariomycetes</taxon>
        <taxon>Hypocreomycetidae</taxon>
        <taxon>Glomerellales</taxon>
        <taxon>Glomerellaceae</taxon>
        <taxon>Colletotrichum</taxon>
        <taxon>Colletotrichum orchidearum species complex</taxon>
    </lineage>
</organism>
<gene>
    <name evidence="1" type="ORF">CSOJ01_07682</name>
</gene>
<dbReference type="EMBL" id="WIGN01000122">
    <property type="protein sequence ID" value="KAF6808173.1"/>
    <property type="molecule type" value="Genomic_DNA"/>
</dbReference>
<dbReference type="Proteomes" id="UP000652219">
    <property type="component" value="Unassembled WGS sequence"/>
</dbReference>
<evidence type="ECO:0000313" key="1">
    <source>
        <dbReference type="EMBL" id="KAF6808173.1"/>
    </source>
</evidence>